<dbReference type="PANTHER" id="PTHR34183">
    <property type="entry name" value="ENDOLYTIC PEPTIDOGLYCAN TRANSGLYCOSYLASE RLPA"/>
    <property type="match status" value="1"/>
</dbReference>
<dbReference type="SUPFAM" id="SSF50685">
    <property type="entry name" value="Barwin-like endoglucanases"/>
    <property type="match status" value="1"/>
</dbReference>
<evidence type="ECO:0000259" key="6">
    <source>
        <dbReference type="PROSITE" id="PS51724"/>
    </source>
</evidence>
<keyword evidence="3 4" id="KW-0961">Cell wall biogenesis/degradation</keyword>
<dbReference type="InterPro" id="IPR034718">
    <property type="entry name" value="RlpA"/>
</dbReference>
<dbReference type="Gene3D" id="3.30.70.1070">
    <property type="entry name" value="Sporulation related repeat"/>
    <property type="match status" value="1"/>
</dbReference>
<accession>A0ABM7VAN0</accession>
<proteinExistence type="inferred from homology"/>
<dbReference type="SUPFAM" id="SSF110997">
    <property type="entry name" value="Sporulation related repeat"/>
    <property type="match status" value="1"/>
</dbReference>
<dbReference type="InterPro" id="IPR009009">
    <property type="entry name" value="RlpA-like_DPBB"/>
</dbReference>
<keyword evidence="1 4" id="KW-0732">Signal</keyword>
<dbReference type="Proteomes" id="UP001354989">
    <property type="component" value="Chromosome"/>
</dbReference>
<dbReference type="HAMAP" id="MF_02071">
    <property type="entry name" value="RlpA"/>
    <property type="match status" value="1"/>
</dbReference>
<dbReference type="Gene3D" id="2.40.40.10">
    <property type="entry name" value="RlpA-like domain"/>
    <property type="match status" value="1"/>
</dbReference>
<evidence type="ECO:0000256" key="4">
    <source>
        <dbReference type="HAMAP-Rule" id="MF_02071"/>
    </source>
</evidence>
<feature type="signal peptide" evidence="4">
    <location>
        <begin position="1"/>
        <end position="25"/>
    </location>
</feature>
<dbReference type="EMBL" id="AP025292">
    <property type="protein sequence ID" value="BDC97974.1"/>
    <property type="molecule type" value="Genomic_DNA"/>
</dbReference>
<organism evidence="7 8">
    <name type="scientific">Persicobacter psychrovividus</name>
    <dbReference type="NCBI Taxonomy" id="387638"/>
    <lineage>
        <taxon>Bacteria</taxon>
        <taxon>Pseudomonadati</taxon>
        <taxon>Bacteroidota</taxon>
        <taxon>Cytophagia</taxon>
        <taxon>Cytophagales</taxon>
        <taxon>Persicobacteraceae</taxon>
        <taxon>Persicobacter</taxon>
    </lineage>
</organism>
<keyword evidence="8" id="KW-1185">Reference proteome</keyword>
<evidence type="ECO:0000256" key="5">
    <source>
        <dbReference type="RuleBase" id="RU003495"/>
    </source>
</evidence>
<evidence type="ECO:0000313" key="7">
    <source>
        <dbReference type="EMBL" id="BDC97974.1"/>
    </source>
</evidence>
<evidence type="ECO:0000313" key="8">
    <source>
        <dbReference type="Proteomes" id="UP001354989"/>
    </source>
</evidence>
<evidence type="ECO:0000256" key="2">
    <source>
        <dbReference type="ARBA" id="ARBA00023239"/>
    </source>
</evidence>
<keyword evidence="2 4" id="KW-0456">Lyase</keyword>
<sequence length="258" mass="27840" precursor="true">MTKTILRALLFLAVPLLMFSNNAQAQKMGQHLHGKVSYYANKFNGRKTASGERFSNKKLTCAHRTFAFGTQLKVTNKATGQSVIVRVNDRGPYAKGRVVDLSRKAMEEIGGIKTGVIDATVEVVGLAGGAAESRPIVAPEATAAPKSAPNKPLNASVKTIQQPALIHTFELNVQPATLSSGFVIQCGNYQSTDFLLQKLATIPPLGKQQVQVIRAGGQTQYRLLIGEFSSRKQAEKALTEVKKSFSTAFVIAIQKLKA</sequence>
<dbReference type="PANTHER" id="PTHR34183:SF1">
    <property type="entry name" value="ENDOLYTIC PEPTIDOGLYCAN TRANSGLYCOSYLASE RLPA"/>
    <property type="match status" value="1"/>
</dbReference>
<dbReference type="Pfam" id="PF05036">
    <property type="entry name" value="SPOR"/>
    <property type="match status" value="1"/>
</dbReference>
<dbReference type="Pfam" id="PF03330">
    <property type="entry name" value="DPBB_1"/>
    <property type="match status" value="1"/>
</dbReference>
<protein>
    <recommendedName>
        <fullName evidence="4">Probable endolytic peptidoglycan transglycosylase RlpA</fullName>
        <ecNumber evidence="4">4.2.2.-</ecNumber>
    </recommendedName>
</protein>
<feature type="domain" description="SPOR" evidence="6">
    <location>
        <begin position="176"/>
        <end position="256"/>
    </location>
</feature>
<dbReference type="PROSITE" id="PS51724">
    <property type="entry name" value="SPOR"/>
    <property type="match status" value="1"/>
</dbReference>
<dbReference type="CDD" id="cd22268">
    <property type="entry name" value="DPBB_RlpA-like"/>
    <property type="match status" value="1"/>
</dbReference>
<name>A0ABM7VAN0_9BACT</name>
<gene>
    <name evidence="4" type="primary">rlpA</name>
    <name evidence="7" type="ORF">PEPS_02550</name>
</gene>
<dbReference type="InterPro" id="IPR012997">
    <property type="entry name" value="RplA"/>
</dbReference>
<evidence type="ECO:0000256" key="3">
    <source>
        <dbReference type="ARBA" id="ARBA00023316"/>
    </source>
</evidence>
<dbReference type="InterPro" id="IPR007730">
    <property type="entry name" value="SPOR-like_dom"/>
</dbReference>
<comment type="function">
    <text evidence="4">Lytic transglycosylase with a strong preference for naked glycan strands that lack stem peptides.</text>
</comment>
<dbReference type="InterPro" id="IPR036908">
    <property type="entry name" value="RlpA-like_sf"/>
</dbReference>
<comment type="similarity">
    <text evidence="4 5">Belongs to the RlpA family.</text>
</comment>
<dbReference type="NCBIfam" id="TIGR00413">
    <property type="entry name" value="rlpA"/>
    <property type="match status" value="1"/>
</dbReference>
<dbReference type="EC" id="4.2.2.-" evidence="4"/>
<reference evidence="7 8" key="1">
    <citation type="submission" date="2021-12" db="EMBL/GenBank/DDBJ databases">
        <title>Genome sequencing of bacteria with rrn-lacking chromosome and rrn-plasmid.</title>
        <authorList>
            <person name="Anda M."/>
            <person name="Iwasaki W."/>
        </authorList>
    </citation>
    <scope>NUCLEOTIDE SEQUENCE [LARGE SCALE GENOMIC DNA]</scope>
    <source>
        <strain evidence="7 8">NBRC 101262</strain>
    </source>
</reference>
<evidence type="ECO:0000256" key="1">
    <source>
        <dbReference type="ARBA" id="ARBA00022729"/>
    </source>
</evidence>
<feature type="chain" id="PRO_5044913314" description="Probable endolytic peptidoglycan transglycosylase RlpA" evidence="4">
    <location>
        <begin position="26"/>
        <end position="258"/>
    </location>
</feature>
<dbReference type="InterPro" id="IPR036680">
    <property type="entry name" value="SPOR-like_sf"/>
</dbReference>